<keyword evidence="1" id="KW-1133">Transmembrane helix</keyword>
<keyword evidence="1" id="KW-0472">Membrane</keyword>
<feature type="signal peptide" evidence="2">
    <location>
        <begin position="1"/>
        <end position="29"/>
    </location>
</feature>
<evidence type="ECO:0000313" key="4">
    <source>
        <dbReference type="Proteomes" id="UP000477083"/>
    </source>
</evidence>
<dbReference type="OrthoDB" id="7877316at2"/>
<feature type="transmembrane region" description="Helical" evidence="1">
    <location>
        <begin position="98"/>
        <end position="121"/>
    </location>
</feature>
<name>A0A6L8VBX8_9RHOB</name>
<dbReference type="AlphaFoldDB" id="A0A6L8VBX8"/>
<organism evidence="3 4">
    <name type="scientific">Frigidibacter albus</name>
    <dbReference type="NCBI Taxonomy" id="1465486"/>
    <lineage>
        <taxon>Bacteria</taxon>
        <taxon>Pseudomonadati</taxon>
        <taxon>Pseudomonadota</taxon>
        <taxon>Alphaproteobacteria</taxon>
        <taxon>Rhodobacterales</taxon>
        <taxon>Paracoccaceae</taxon>
        <taxon>Frigidibacter</taxon>
    </lineage>
</organism>
<evidence type="ECO:0000313" key="3">
    <source>
        <dbReference type="EMBL" id="MZQ87754.1"/>
    </source>
</evidence>
<protein>
    <recommendedName>
        <fullName evidence="5">PH domain-containing protein</fullName>
    </recommendedName>
</protein>
<dbReference type="Proteomes" id="UP000477083">
    <property type="component" value="Unassembled WGS sequence"/>
</dbReference>
<reference evidence="3 4" key="1">
    <citation type="submission" date="2020-01" db="EMBL/GenBank/DDBJ databases">
        <title>Frigidibacter albus SP32T (=CGMCC 1.13995T).</title>
        <authorList>
            <person name="Liao X."/>
        </authorList>
    </citation>
    <scope>NUCLEOTIDE SEQUENCE [LARGE SCALE GENOMIC DNA]</scope>
    <source>
        <strain evidence="3 4">SP32</strain>
    </source>
</reference>
<proteinExistence type="predicted"/>
<keyword evidence="1" id="KW-0812">Transmembrane</keyword>
<keyword evidence="4" id="KW-1185">Reference proteome</keyword>
<sequence length="232" mass="24503">MAFLSPMGRIEFARRIAVLACLSAAIACAGDPAPRLIAAALAGAAYLWPGPSRPPGTLRMSRVQAVILPDLLGFALIGFFFGLPFLIGGGDLHPSAWLLWPMAGLLAVLPMLAAVSSAFGLRLEEQGPQIDTWRHCARLGWGDIASAKPHRRGLPVWLRRLAPLLAAGNPTASGAILLARDSTGTELTTQDGRRFVIPREGFEQGHAALLRVLAAQGLSPARNGTIHEGASK</sequence>
<feature type="transmembrane region" description="Helical" evidence="1">
    <location>
        <begin position="63"/>
        <end position="86"/>
    </location>
</feature>
<evidence type="ECO:0000256" key="2">
    <source>
        <dbReference type="SAM" id="SignalP"/>
    </source>
</evidence>
<feature type="chain" id="PRO_5027006781" description="PH domain-containing protein" evidence="2">
    <location>
        <begin position="30"/>
        <end position="232"/>
    </location>
</feature>
<dbReference type="EMBL" id="WWNR01000001">
    <property type="protein sequence ID" value="MZQ87754.1"/>
    <property type="molecule type" value="Genomic_DNA"/>
</dbReference>
<comment type="caution">
    <text evidence="3">The sequence shown here is derived from an EMBL/GenBank/DDBJ whole genome shotgun (WGS) entry which is preliminary data.</text>
</comment>
<evidence type="ECO:0000256" key="1">
    <source>
        <dbReference type="SAM" id="Phobius"/>
    </source>
</evidence>
<dbReference type="RefSeq" id="WP_161342646.1">
    <property type="nucleotide sequence ID" value="NZ_BMGW01000001.1"/>
</dbReference>
<gene>
    <name evidence="3" type="ORF">GS660_01425</name>
</gene>
<accession>A0A6L8VBX8</accession>
<evidence type="ECO:0008006" key="5">
    <source>
        <dbReference type="Google" id="ProtNLM"/>
    </source>
</evidence>
<keyword evidence="2" id="KW-0732">Signal</keyword>